<dbReference type="Pfam" id="PF07331">
    <property type="entry name" value="TctB"/>
    <property type="match status" value="1"/>
</dbReference>
<sequence>MAELLIGLALILLSAVIYFQSGTFPVGDATQLNPGSFPKVIALALAILSIILVIVKIKELVSKRAEATEINRKEYMKELMIEYRLVFITFFSLLLYVFLMQFIGFIITTICFIIGIGLLVGPKKKKDVLIISITSVVVTLSTYLFFENVLHVRFPSGLFF</sequence>
<dbReference type="EMBL" id="RIAX01000004">
    <property type="protein sequence ID" value="RNF39888.1"/>
    <property type="molecule type" value="Genomic_DNA"/>
</dbReference>
<name>A0A3M8P8C2_9BACL</name>
<feature type="transmembrane region" description="Helical" evidence="1">
    <location>
        <begin position="81"/>
        <end position="99"/>
    </location>
</feature>
<evidence type="ECO:0000313" key="4">
    <source>
        <dbReference type="Proteomes" id="UP000275473"/>
    </source>
</evidence>
<comment type="caution">
    <text evidence="3">The sequence shown here is derived from an EMBL/GenBank/DDBJ whole genome shotgun (WGS) entry which is preliminary data.</text>
</comment>
<keyword evidence="1" id="KW-1133">Transmembrane helix</keyword>
<feature type="transmembrane region" description="Helical" evidence="1">
    <location>
        <begin position="105"/>
        <end position="121"/>
    </location>
</feature>
<gene>
    <name evidence="3" type="ORF">EEX84_07960</name>
</gene>
<feature type="domain" description="DUF1468" evidence="2">
    <location>
        <begin position="5"/>
        <end position="155"/>
    </location>
</feature>
<reference evidence="3 4" key="1">
    <citation type="journal article" date="2018" name="Int. J. Syst. Evol. Microbiol.">
        <title>Planococcus salinus sp. nov., a moderately halophilic bacterium isolated from a saline-alkali soil.</title>
        <authorList>
            <person name="Gan L."/>
        </authorList>
    </citation>
    <scope>NUCLEOTIDE SEQUENCE [LARGE SCALE GENOMIC DNA]</scope>
    <source>
        <strain evidence="3 4">LCB217</strain>
    </source>
</reference>
<dbReference type="Proteomes" id="UP000275473">
    <property type="component" value="Unassembled WGS sequence"/>
</dbReference>
<keyword evidence="1" id="KW-0812">Transmembrane</keyword>
<keyword evidence="1" id="KW-0472">Membrane</keyword>
<protein>
    <submittedName>
        <fullName evidence="3">Tripartite tricarboxylate transporter TctB family protein</fullName>
    </submittedName>
</protein>
<evidence type="ECO:0000259" key="2">
    <source>
        <dbReference type="Pfam" id="PF07331"/>
    </source>
</evidence>
<keyword evidence="4" id="KW-1185">Reference proteome</keyword>
<accession>A0A3M8P8C2</accession>
<feature type="transmembrane region" description="Helical" evidence="1">
    <location>
        <begin position="37"/>
        <end position="55"/>
    </location>
</feature>
<dbReference type="AlphaFoldDB" id="A0A3M8P8C2"/>
<evidence type="ECO:0000313" key="3">
    <source>
        <dbReference type="EMBL" id="RNF39888.1"/>
    </source>
</evidence>
<feature type="transmembrane region" description="Helical" evidence="1">
    <location>
        <begin position="128"/>
        <end position="146"/>
    </location>
</feature>
<organism evidence="3 4">
    <name type="scientific">Planococcus salinus</name>
    <dbReference type="NCBI Taxonomy" id="1848460"/>
    <lineage>
        <taxon>Bacteria</taxon>
        <taxon>Bacillati</taxon>
        <taxon>Bacillota</taxon>
        <taxon>Bacilli</taxon>
        <taxon>Bacillales</taxon>
        <taxon>Caryophanaceae</taxon>
        <taxon>Planococcus</taxon>
    </lineage>
</organism>
<dbReference type="InterPro" id="IPR009936">
    <property type="entry name" value="DUF1468"/>
</dbReference>
<dbReference type="RefSeq" id="WP_123165083.1">
    <property type="nucleotide sequence ID" value="NZ_RIAX01000004.1"/>
</dbReference>
<dbReference type="OrthoDB" id="2967877at2"/>
<proteinExistence type="predicted"/>
<evidence type="ECO:0000256" key="1">
    <source>
        <dbReference type="SAM" id="Phobius"/>
    </source>
</evidence>